<reference evidence="3 6" key="2">
    <citation type="submission" date="2020-09" db="EMBL/GenBank/DDBJ databases">
        <authorList>
            <person name="Ashkenazy H."/>
        </authorList>
    </citation>
    <scope>NUCLEOTIDE SEQUENCE [LARGE SCALE GENOMIC DNA]</scope>
    <source>
        <strain evidence="6">cv. Cdm-0</strain>
    </source>
</reference>
<gene>
    <name evidence="2" type="ordered locus">At4g35940</name>
    <name evidence="4" type="ORF">AN1_LOCUS20443</name>
    <name evidence="3" type="ORF">AT9943_LOCUS17636</name>
</gene>
<protein>
    <submittedName>
        <fullName evidence="3">(thale cress) hypothetical protein</fullName>
    </submittedName>
</protein>
<sequence>MSRCFPFPPPGYVLNGIRDEAVIVSSIKGVEEKAKKEQRRKDRRSDKKDKKDKKERKEKKEKKEKKRKEREGKEVGSEKRSHKRRRKEDGAKVDLFHKLKESEVNCLEKSSLTVERELLQSTSQNSCDSTLNSNEMLPKQKEVQQPLDGRHNNNNNEKRVEKQQPLDGRHNNNNEKRVEKQQPLDGRHNNNNEKRIEKQQPLNGRHNNNNEKLMEKQQPLNGRHNNNNEKRIEKQQPLNGRHNNKEKQKEKQQPLDVRHNNNDSESIIRIRLPIRRQKDPEVMMTNKDQEKPGPSRGIKLDSSQLPTREPVNQHPCSTSAAEHASKPREEKRKDPIFRGKHGKEKISSSSTRETYQPPKSLCNCPPSMVLQFLDVVENWVPNTIERRVDLINSEDEECWWSMKKPPSSTTEICKQLNRENEIKQVGNTMGWPCARLLPEADVYALPYTVPF</sequence>
<evidence type="ECO:0000313" key="4">
    <source>
        <dbReference type="EMBL" id="VYS65034.1"/>
    </source>
</evidence>
<feature type="compositionally biased region" description="Basic and acidic residues" evidence="1">
    <location>
        <begin position="243"/>
        <end position="268"/>
    </location>
</feature>
<feature type="compositionally biased region" description="Polar residues" evidence="1">
    <location>
        <begin position="108"/>
        <end position="135"/>
    </location>
</feature>
<feature type="region of interest" description="Disordered" evidence="1">
    <location>
        <begin position="26"/>
        <end position="359"/>
    </location>
</feature>
<dbReference type="Proteomes" id="UP000426265">
    <property type="component" value="Unassembled WGS sequence"/>
</dbReference>
<evidence type="ECO:0000313" key="3">
    <source>
        <dbReference type="EMBL" id="CAD5330081.1"/>
    </source>
</evidence>
<feature type="compositionally biased region" description="Basic residues" evidence="1">
    <location>
        <begin position="50"/>
        <end position="68"/>
    </location>
</feature>
<dbReference type="SMR" id="A0A654FWE4"/>
<organism evidence="4 5">
    <name type="scientific">Arabidopsis thaliana</name>
    <name type="common">Mouse-ear cress</name>
    <dbReference type="NCBI Taxonomy" id="3702"/>
    <lineage>
        <taxon>Eukaryota</taxon>
        <taxon>Viridiplantae</taxon>
        <taxon>Streptophyta</taxon>
        <taxon>Embryophyta</taxon>
        <taxon>Tracheophyta</taxon>
        <taxon>Spermatophyta</taxon>
        <taxon>Magnoliopsida</taxon>
        <taxon>eudicotyledons</taxon>
        <taxon>Gunneridae</taxon>
        <taxon>Pentapetalae</taxon>
        <taxon>rosids</taxon>
        <taxon>malvids</taxon>
        <taxon>Brassicales</taxon>
        <taxon>Brassicaceae</taxon>
        <taxon>Camelineae</taxon>
        <taxon>Arabidopsis</taxon>
    </lineage>
</organism>
<feature type="compositionally biased region" description="Basic and acidic residues" evidence="1">
    <location>
        <begin position="69"/>
        <end position="79"/>
    </location>
</feature>
<dbReference type="EMBL" id="LR881469">
    <property type="protein sequence ID" value="CAD5330081.1"/>
    <property type="molecule type" value="Genomic_DNA"/>
</dbReference>
<accession>A0A654FWE4</accession>
<dbReference type="Araport" id="AT4G35940"/>
<name>A0A654FWE4_ARATH</name>
<dbReference type="AlphaFoldDB" id="A0A654FWE4"/>
<evidence type="ECO:0000313" key="2">
    <source>
        <dbReference type="Araport" id="AT4G35940"/>
    </source>
</evidence>
<dbReference type="PANTHER" id="PTHR34660">
    <property type="entry name" value="MYB-LIKE PROTEIN X"/>
    <property type="match status" value="1"/>
</dbReference>
<dbReference type="GeneID" id="829749"/>
<reference evidence="4 5" key="1">
    <citation type="submission" date="2019-11" db="EMBL/GenBank/DDBJ databases">
        <authorList>
            <person name="Jiao W.-B."/>
            <person name="Schneeberger K."/>
        </authorList>
    </citation>
    <scope>NUCLEOTIDE SEQUENCE [LARGE SCALE GENOMIC DNA]</scope>
    <source>
        <strain evidence="5">cv. An-1</strain>
    </source>
</reference>
<evidence type="ECO:0000256" key="1">
    <source>
        <dbReference type="SAM" id="MobiDB-lite"/>
    </source>
</evidence>
<feature type="compositionally biased region" description="Basic and acidic residues" evidence="1">
    <location>
        <begin position="87"/>
        <end position="103"/>
    </location>
</feature>
<dbReference type="ExpressionAtlas" id="A0A654FWE4">
    <property type="expression patterns" value="baseline and differential"/>
</dbReference>
<dbReference type="PANTHER" id="PTHR34660:SF9">
    <property type="entry name" value="DNA BINDING PROTEIN"/>
    <property type="match status" value="1"/>
</dbReference>
<feature type="compositionally biased region" description="Basic and acidic residues" evidence="1">
    <location>
        <begin position="276"/>
        <end position="293"/>
    </location>
</feature>
<dbReference type="Proteomes" id="UP000516314">
    <property type="component" value="Chromosome 4"/>
</dbReference>
<feature type="compositionally biased region" description="Basic and acidic residues" evidence="1">
    <location>
        <begin position="29"/>
        <end position="49"/>
    </location>
</feature>
<evidence type="ECO:0000313" key="6">
    <source>
        <dbReference type="Proteomes" id="UP000516314"/>
    </source>
</evidence>
<feature type="compositionally biased region" description="Basic and acidic residues" evidence="1">
    <location>
        <begin position="323"/>
        <end position="337"/>
    </location>
</feature>
<feature type="compositionally biased region" description="Basic and acidic residues" evidence="1">
    <location>
        <begin position="138"/>
        <end position="198"/>
    </location>
</feature>
<proteinExistence type="predicted"/>
<evidence type="ECO:0000313" key="5">
    <source>
        <dbReference type="Proteomes" id="UP000426265"/>
    </source>
</evidence>
<dbReference type="EMBL" id="CACRSJ010000109">
    <property type="protein sequence ID" value="VYS65034.1"/>
    <property type="molecule type" value="Genomic_DNA"/>
</dbReference>